<keyword evidence="2" id="KW-0175">Coiled coil</keyword>
<comment type="caution">
    <text evidence="4">The sequence shown here is derived from an EMBL/GenBank/DDBJ whole genome shotgun (WGS) entry which is preliminary data.</text>
</comment>
<feature type="coiled-coil region" evidence="2">
    <location>
        <begin position="381"/>
        <end position="411"/>
    </location>
</feature>
<evidence type="ECO:0000313" key="5">
    <source>
        <dbReference type="Proteomes" id="UP001530400"/>
    </source>
</evidence>
<dbReference type="AlphaFoldDB" id="A0ABD3NG75"/>
<evidence type="ECO:0008006" key="6">
    <source>
        <dbReference type="Google" id="ProtNLM"/>
    </source>
</evidence>
<evidence type="ECO:0000256" key="1">
    <source>
        <dbReference type="ARBA" id="ARBA00009078"/>
    </source>
</evidence>
<dbReference type="InterPro" id="IPR007307">
    <property type="entry name" value="Ltv1"/>
</dbReference>
<accession>A0ABD3NG75</accession>
<comment type="similarity">
    <text evidence="1">Belongs to the LTV1 family.</text>
</comment>
<gene>
    <name evidence="4" type="ORF">ACHAWO_001182</name>
</gene>
<proteinExistence type="inferred from homology"/>
<protein>
    <recommendedName>
        <fullName evidence="6">Protein LTV1 homolog</fullName>
    </recommendedName>
</protein>
<feature type="region of interest" description="Disordered" evidence="3">
    <location>
        <begin position="453"/>
        <end position="477"/>
    </location>
</feature>
<evidence type="ECO:0000256" key="2">
    <source>
        <dbReference type="SAM" id="Coils"/>
    </source>
</evidence>
<reference evidence="4 5" key="1">
    <citation type="submission" date="2024-10" db="EMBL/GenBank/DDBJ databases">
        <title>Updated reference genomes for cyclostephanoid diatoms.</title>
        <authorList>
            <person name="Roberts W.R."/>
            <person name="Alverson A.J."/>
        </authorList>
    </citation>
    <scope>NUCLEOTIDE SEQUENCE [LARGE SCALE GENOMIC DNA]</scope>
    <source>
        <strain evidence="4 5">AJA010-31</strain>
    </source>
</reference>
<dbReference type="Proteomes" id="UP001530400">
    <property type="component" value="Unassembled WGS sequence"/>
</dbReference>
<evidence type="ECO:0000256" key="3">
    <source>
        <dbReference type="SAM" id="MobiDB-lite"/>
    </source>
</evidence>
<feature type="compositionally biased region" description="Basic residues" evidence="3">
    <location>
        <begin position="459"/>
        <end position="470"/>
    </location>
</feature>
<dbReference type="EMBL" id="JALLPJ020001175">
    <property type="protein sequence ID" value="KAL3774867.1"/>
    <property type="molecule type" value="Genomic_DNA"/>
</dbReference>
<evidence type="ECO:0000313" key="4">
    <source>
        <dbReference type="EMBL" id="KAL3774867.1"/>
    </source>
</evidence>
<feature type="region of interest" description="Disordered" evidence="3">
    <location>
        <begin position="264"/>
        <end position="286"/>
    </location>
</feature>
<dbReference type="PANTHER" id="PTHR21531:SF0">
    <property type="entry name" value="PROTEIN LTV1 HOMOLOG"/>
    <property type="match status" value="1"/>
</dbReference>
<keyword evidence="5" id="KW-1185">Reference proteome</keyword>
<sequence>MGKNKPFIDRKTASVYHVVRRSQRDVGTEATAETLSDFVLMADPDNAKRNELKRQLEAKDGKTASSSNDTDDLDEFHVSKRLGAVDFNSLKSHYETAGLLDSTAATYSKYTKPINRGGTFVESSTSDNMLGELLTDTSKNNLDTALHEAMEIHEVGRMLDSIALSADCMEEDVAQALFDFEEGEFEEILDDFCLTANQEPEEDDEVEEFNFEEHIRKLIEKARLQENGGGEGRALEDDFFTGVKPLHARIDEEDDEDNFDYDQYDEEEEDSLDREFNGQSGGEYTKPMTDEQQRILCQKFEEALLEYDSDDVGDLDDECEDIVGDRPLEGDAQFDAALNEFLTEKEDDILIEGTKHHKEKRTGGSGYSALVGKTMVPASELDESKTLLVNIEESKKQMQKDLAEADEILANPEIDLPPEEILIDGKSYFSISSRNPWDCESILSTYSNLDNNPVVIGRSSRRNKKKSKKKTSIDEDSAIPEDKPVKIQLSNKTGLPLGVFNKPNNAEEEKDYFDESDTYISVNKGEARNKNESLLEKKVRKISVKEERKICRIQKKMMREAFREEFTKRGSEQVVDAVGGASVFRIS</sequence>
<name>A0ABD3NG75_9STRA</name>
<dbReference type="PANTHER" id="PTHR21531">
    <property type="entry name" value="LOW-TEMPERATURE VIABILITY PROTEIN LTV1-RELATED"/>
    <property type="match status" value="1"/>
</dbReference>
<organism evidence="4 5">
    <name type="scientific">Cyclotella atomus</name>
    <dbReference type="NCBI Taxonomy" id="382360"/>
    <lineage>
        <taxon>Eukaryota</taxon>
        <taxon>Sar</taxon>
        <taxon>Stramenopiles</taxon>
        <taxon>Ochrophyta</taxon>
        <taxon>Bacillariophyta</taxon>
        <taxon>Coscinodiscophyceae</taxon>
        <taxon>Thalassiosirophycidae</taxon>
        <taxon>Stephanodiscales</taxon>
        <taxon>Stephanodiscaceae</taxon>
        <taxon>Cyclotella</taxon>
    </lineage>
</organism>